<dbReference type="Pfam" id="PF01965">
    <property type="entry name" value="DJ-1_PfpI"/>
    <property type="match status" value="1"/>
</dbReference>
<evidence type="ECO:0000313" key="2">
    <source>
        <dbReference type="EMBL" id="CAG9622697.1"/>
    </source>
</evidence>
<keyword evidence="2" id="KW-0456">Lyase</keyword>
<comment type="caution">
    <text evidence="2">The sequence shown here is derived from an EMBL/GenBank/DDBJ whole genome shotgun (WGS) entry which is preliminary data.</text>
</comment>
<dbReference type="PANTHER" id="PTHR43130">
    <property type="entry name" value="ARAC-FAMILY TRANSCRIPTIONAL REGULATOR"/>
    <property type="match status" value="1"/>
</dbReference>
<dbReference type="SUPFAM" id="SSF52317">
    <property type="entry name" value="Class I glutamine amidotransferase-like"/>
    <property type="match status" value="1"/>
</dbReference>
<evidence type="ECO:0000313" key="3">
    <source>
        <dbReference type="Proteomes" id="UP000789833"/>
    </source>
</evidence>
<dbReference type="InterPro" id="IPR002818">
    <property type="entry name" value="DJ-1/PfpI"/>
</dbReference>
<dbReference type="GO" id="GO:0050549">
    <property type="term" value="F:cyclohexyl-isocyanide hydratase activity"/>
    <property type="evidence" value="ECO:0007669"/>
    <property type="project" value="UniProtKB-EC"/>
</dbReference>
<dbReference type="InterPro" id="IPR029062">
    <property type="entry name" value="Class_I_gatase-like"/>
</dbReference>
<dbReference type="EC" id="4.2.1.103" evidence="2"/>
<protein>
    <submittedName>
        <fullName evidence="2">Isonitrile hydratase</fullName>
        <ecNumber evidence="2">4.2.1.103</ecNumber>
    </submittedName>
</protein>
<keyword evidence="3" id="KW-1185">Reference proteome</keyword>
<accession>A0ABN8AF10</accession>
<feature type="domain" description="DJ-1/PfpI" evidence="1">
    <location>
        <begin position="5"/>
        <end position="189"/>
    </location>
</feature>
<dbReference type="Proteomes" id="UP000789833">
    <property type="component" value="Unassembled WGS sequence"/>
</dbReference>
<dbReference type="CDD" id="cd03139">
    <property type="entry name" value="GATase1_PfpI_2"/>
    <property type="match status" value="1"/>
</dbReference>
<evidence type="ECO:0000259" key="1">
    <source>
        <dbReference type="Pfam" id="PF01965"/>
    </source>
</evidence>
<dbReference type="InterPro" id="IPR052158">
    <property type="entry name" value="INH-QAR"/>
</dbReference>
<dbReference type="RefSeq" id="WP_230503476.1">
    <property type="nucleotide sequence ID" value="NZ_CAKJTJ010000025.1"/>
</dbReference>
<organism evidence="2 3">
    <name type="scientific">Sutcliffiella rhizosphaerae</name>
    <dbReference type="NCBI Taxonomy" id="2880967"/>
    <lineage>
        <taxon>Bacteria</taxon>
        <taxon>Bacillati</taxon>
        <taxon>Bacillota</taxon>
        <taxon>Bacilli</taxon>
        <taxon>Bacillales</taxon>
        <taxon>Bacillaceae</taxon>
        <taxon>Sutcliffiella</taxon>
    </lineage>
</organism>
<reference evidence="2 3" key="1">
    <citation type="submission" date="2021-10" db="EMBL/GenBank/DDBJ databases">
        <authorList>
            <person name="Criscuolo A."/>
        </authorList>
    </citation>
    <scope>NUCLEOTIDE SEQUENCE [LARGE SCALE GENOMIC DNA]</scope>
    <source>
        <strain evidence="3">CIP 111883</strain>
    </source>
</reference>
<gene>
    <name evidence="2" type="primary">inhA_1</name>
    <name evidence="2" type="ORF">BACCIP111883_03488</name>
</gene>
<name>A0ABN8AF10_9BACI</name>
<sequence length="200" mass="22249">MKGRKVGFLLYDYVDILDFTGPAEVLSLTANNKAEQAITLYKKHLLPTRPFKIFTISETGKQIITHSRIKVVPDFSIENSPELDILIIPGGPLRAVQTMVKNKKIQEWIIKHKNIEYICSVCIGAIILAETGLLDGKKTTTHHLALKMLQEKYPDIRVVSDNKVVHNSNFISSGGVSSGINMALYLVEQIMGKSTAERTA</sequence>
<dbReference type="PANTHER" id="PTHR43130:SF3">
    <property type="entry name" value="HTH-TYPE TRANSCRIPTIONAL REGULATOR RV1931C"/>
    <property type="match status" value="1"/>
</dbReference>
<dbReference type="EMBL" id="CAKJTJ010000025">
    <property type="protein sequence ID" value="CAG9622697.1"/>
    <property type="molecule type" value="Genomic_DNA"/>
</dbReference>
<proteinExistence type="predicted"/>
<dbReference type="Gene3D" id="3.40.50.880">
    <property type="match status" value="1"/>
</dbReference>